<reference evidence="3 4" key="1">
    <citation type="submission" date="2019-07" db="EMBL/GenBank/DDBJ databases">
        <title>Cryptosporangium phraense sp. nov., isolated from plant litter.</title>
        <authorList>
            <person name="Suriyachadkun C."/>
        </authorList>
    </citation>
    <scope>NUCLEOTIDE SEQUENCE [LARGE SCALE GENOMIC DNA]</scope>
    <source>
        <strain evidence="3 4">A-T 5661</strain>
    </source>
</reference>
<dbReference type="Proteomes" id="UP000317982">
    <property type="component" value="Unassembled WGS sequence"/>
</dbReference>
<gene>
    <name evidence="3" type="ORF">FL583_19905</name>
</gene>
<organism evidence="3 4">
    <name type="scientific">Cryptosporangium phraense</name>
    <dbReference type="NCBI Taxonomy" id="2593070"/>
    <lineage>
        <taxon>Bacteria</taxon>
        <taxon>Bacillati</taxon>
        <taxon>Actinomycetota</taxon>
        <taxon>Actinomycetes</taxon>
        <taxon>Cryptosporangiales</taxon>
        <taxon>Cryptosporangiaceae</taxon>
        <taxon>Cryptosporangium</taxon>
    </lineage>
</organism>
<evidence type="ECO:0000256" key="2">
    <source>
        <dbReference type="SAM" id="SignalP"/>
    </source>
</evidence>
<keyword evidence="4" id="KW-1185">Reference proteome</keyword>
<sequence length="170" mass="18843">MKDLMIRISLLAVPLLILAACGGTAAEDEPEVATLRSSSPSASPTPGERPLIRPDTSAEEEDRLTAVWLTCLKEHGHPKQADTPADLPKEEFEARAKVAEKACESKQPEQLWERSKRLDPDYADKLRDWITCIRAHGIDAWESDGFVTYQSLPPDSDLKKVDECEAKAFA</sequence>
<dbReference type="PROSITE" id="PS51257">
    <property type="entry name" value="PROKAR_LIPOPROTEIN"/>
    <property type="match status" value="1"/>
</dbReference>
<protein>
    <recommendedName>
        <fullName evidence="5">Lipoprotein</fullName>
    </recommendedName>
</protein>
<dbReference type="EMBL" id="VIRS01000013">
    <property type="protein sequence ID" value="TQS43490.1"/>
    <property type="molecule type" value="Genomic_DNA"/>
</dbReference>
<dbReference type="RefSeq" id="WP_170323751.1">
    <property type="nucleotide sequence ID" value="NZ_VIRS01000013.1"/>
</dbReference>
<evidence type="ECO:0000256" key="1">
    <source>
        <dbReference type="SAM" id="MobiDB-lite"/>
    </source>
</evidence>
<keyword evidence="2" id="KW-0732">Signal</keyword>
<dbReference type="InParanoid" id="A0A545AQB8"/>
<comment type="caution">
    <text evidence="3">The sequence shown here is derived from an EMBL/GenBank/DDBJ whole genome shotgun (WGS) entry which is preliminary data.</text>
</comment>
<evidence type="ECO:0000313" key="4">
    <source>
        <dbReference type="Proteomes" id="UP000317982"/>
    </source>
</evidence>
<name>A0A545AQB8_9ACTN</name>
<feature type="compositionally biased region" description="Polar residues" evidence="1">
    <location>
        <begin position="35"/>
        <end position="44"/>
    </location>
</feature>
<feature type="chain" id="PRO_5021894128" description="Lipoprotein" evidence="2">
    <location>
        <begin position="26"/>
        <end position="170"/>
    </location>
</feature>
<dbReference type="AlphaFoldDB" id="A0A545AQB8"/>
<proteinExistence type="predicted"/>
<accession>A0A545AQB8</accession>
<feature type="region of interest" description="Disordered" evidence="1">
    <location>
        <begin position="28"/>
        <end position="61"/>
    </location>
</feature>
<feature type="signal peptide" evidence="2">
    <location>
        <begin position="1"/>
        <end position="25"/>
    </location>
</feature>
<evidence type="ECO:0000313" key="3">
    <source>
        <dbReference type="EMBL" id="TQS43490.1"/>
    </source>
</evidence>
<evidence type="ECO:0008006" key="5">
    <source>
        <dbReference type="Google" id="ProtNLM"/>
    </source>
</evidence>